<feature type="non-terminal residue" evidence="1">
    <location>
        <position position="1"/>
    </location>
</feature>
<gene>
    <name evidence="1" type="ORF">BDY19DRAFT_873904</name>
</gene>
<feature type="non-terminal residue" evidence="1">
    <location>
        <position position="69"/>
    </location>
</feature>
<evidence type="ECO:0000313" key="1">
    <source>
        <dbReference type="EMBL" id="KAI0083417.1"/>
    </source>
</evidence>
<comment type="caution">
    <text evidence="1">The sequence shown here is derived from an EMBL/GenBank/DDBJ whole genome shotgun (WGS) entry which is preliminary data.</text>
</comment>
<accession>A0ACB8TN81</accession>
<name>A0ACB8TN81_9APHY</name>
<keyword evidence="2" id="KW-1185">Reference proteome</keyword>
<protein>
    <submittedName>
        <fullName evidence="1">Uncharacterized protein</fullName>
    </submittedName>
</protein>
<sequence length="69" mass="7642">RYEGTGKQTVVLLLSEIFRGMFSDEQPLEPQLNTMHQKTFILSSLGQPLDDSIVAAAMIMSLPPSYSVL</sequence>
<reference evidence="1" key="1">
    <citation type="journal article" date="2021" name="Environ. Microbiol.">
        <title>Gene family expansions and transcriptome signatures uncover fungal adaptations to wood decay.</title>
        <authorList>
            <person name="Hage H."/>
            <person name="Miyauchi S."/>
            <person name="Viragh M."/>
            <person name="Drula E."/>
            <person name="Min B."/>
            <person name="Chaduli D."/>
            <person name="Navarro D."/>
            <person name="Favel A."/>
            <person name="Norest M."/>
            <person name="Lesage-Meessen L."/>
            <person name="Balint B."/>
            <person name="Merenyi Z."/>
            <person name="de Eugenio L."/>
            <person name="Morin E."/>
            <person name="Martinez A.T."/>
            <person name="Baldrian P."/>
            <person name="Stursova M."/>
            <person name="Martinez M.J."/>
            <person name="Novotny C."/>
            <person name="Magnuson J.K."/>
            <person name="Spatafora J.W."/>
            <person name="Maurice S."/>
            <person name="Pangilinan J."/>
            <person name="Andreopoulos W."/>
            <person name="LaButti K."/>
            <person name="Hundley H."/>
            <person name="Na H."/>
            <person name="Kuo A."/>
            <person name="Barry K."/>
            <person name="Lipzen A."/>
            <person name="Henrissat B."/>
            <person name="Riley R."/>
            <person name="Ahrendt S."/>
            <person name="Nagy L.G."/>
            <person name="Grigoriev I.V."/>
            <person name="Martin F."/>
            <person name="Rosso M.N."/>
        </authorList>
    </citation>
    <scope>NUCLEOTIDE SEQUENCE</scope>
    <source>
        <strain evidence="1">CBS 384.51</strain>
    </source>
</reference>
<organism evidence="1 2">
    <name type="scientific">Irpex rosettiformis</name>
    <dbReference type="NCBI Taxonomy" id="378272"/>
    <lineage>
        <taxon>Eukaryota</taxon>
        <taxon>Fungi</taxon>
        <taxon>Dikarya</taxon>
        <taxon>Basidiomycota</taxon>
        <taxon>Agaricomycotina</taxon>
        <taxon>Agaricomycetes</taxon>
        <taxon>Polyporales</taxon>
        <taxon>Irpicaceae</taxon>
        <taxon>Irpex</taxon>
    </lineage>
</organism>
<evidence type="ECO:0000313" key="2">
    <source>
        <dbReference type="Proteomes" id="UP001055072"/>
    </source>
</evidence>
<dbReference type="Proteomes" id="UP001055072">
    <property type="component" value="Unassembled WGS sequence"/>
</dbReference>
<proteinExistence type="predicted"/>
<dbReference type="EMBL" id="MU274967">
    <property type="protein sequence ID" value="KAI0083417.1"/>
    <property type="molecule type" value="Genomic_DNA"/>
</dbReference>